<organism evidence="1 2">
    <name type="scientific">phage Lak_Megaphage_RVC_JS4_GC31</name>
    <dbReference type="NCBI Taxonomy" id="3109228"/>
    <lineage>
        <taxon>Viruses</taxon>
        <taxon>Duplodnaviria</taxon>
        <taxon>Heunggongvirae</taxon>
        <taxon>Uroviricota</taxon>
        <taxon>Caudoviricetes</taxon>
        <taxon>Caudoviricetes code 15 clade</taxon>
    </lineage>
</organism>
<keyword evidence="2" id="KW-1185">Reference proteome</keyword>
<name>A0ABZ0Z1Z4_9CAUD</name>
<accession>A0ABZ0Z1Z4</accession>
<evidence type="ECO:0000313" key="1">
    <source>
        <dbReference type="EMBL" id="WQJ53214.1"/>
    </source>
</evidence>
<sequence length="283" mass="32989">MEYSYKETKYTTLSGKVLPCEVVDIEKYAEESGQTAENANAFLWSERFALRHNVHSILYPDYDVSIVEFMKTENDIDFNAVKNIKDVYDIVMDLAVKYAKWCNSVNPTRYPETLMRELENFCKGAIGEYVWFWFLKLNKKLRLSNNGHQTEYLFNNICLRKYDDIDEGVDCIGEVEIDGKGMHNCIFQFKFYDPNSSNEITLKLCQGVHDDGCNREFISHSHNEVNTFICWLGTDKNVSHWLERDGVLNNCVKFIDINTIKINNSEHILQKIVKKINDIKNLG</sequence>
<proteinExistence type="predicted"/>
<protein>
    <submittedName>
        <fullName evidence="1">Uncharacterized protein</fullName>
    </submittedName>
</protein>
<dbReference type="EMBL" id="OR769222">
    <property type="protein sequence ID" value="WQJ53214.1"/>
    <property type="molecule type" value="Genomic_DNA"/>
</dbReference>
<reference evidence="1 2" key="1">
    <citation type="submission" date="2023-11" db="EMBL/GenBank/DDBJ databases">
        <authorList>
            <person name="Cook R."/>
            <person name="Crisci M."/>
            <person name="Pye H."/>
            <person name="Adriaenssens E."/>
            <person name="Santini J."/>
        </authorList>
    </citation>
    <scope>NUCLEOTIDE SEQUENCE [LARGE SCALE GENOMIC DNA]</scope>
    <source>
        <strain evidence="1">Lak_Megaphage_RVC_JS4_GC31</strain>
    </source>
</reference>
<evidence type="ECO:0000313" key="2">
    <source>
        <dbReference type="Proteomes" id="UP001349343"/>
    </source>
</evidence>
<dbReference type="Proteomes" id="UP001349343">
    <property type="component" value="Segment"/>
</dbReference>